<proteinExistence type="predicted"/>
<dbReference type="PANTHER" id="PTHR35333">
    <property type="entry name" value="BETA-LACTAMASE"/>
    <property type="match status" value="1"/>
</dbReference>
<dbReference type="eggNOG" id="COG2367">
    <property type="taxonomic scope" value="Bacteria"/>
</dbReference>
<comment type="caution">
    <text evidence="3">The sequence shown here is derived from an EMBL/GenBank/DDBJ whole genome shotgun (WGS) entry which is preliminary data.</text>
</comment>
<sequence length="351" mass="37534">MTDQADRAHYKGGRRTAPGQTGHGCPRAIAVALMATLVIASTWWGVSHIPSQGGPAQPAAQETQVDAGAPAATEEAPEGETSSVPAVPEEPPVEARGLRDAIQMEGTPDSLPSSQGYAKLTRAIGALEDQGHGVGVYLCDLSSGATVTYRKDVRFYPASSFKGPFAVALHEMLVDTGQVSSGDIDDLVSSMIVNSDNNAYTTLRKRYGMQMFGSWLKSFGFDPSDYGGQHTYRVYNYPYTTPDEFARMWAHMYAYLSSESPSASYLSSLFEQRSVSAISNAVGDNYRSWGKAGWYPHAERDGATAATVDAGIVFSDTGTYLVVAMCDAPEDFDALTQVCSALDATHDAMVA</sequence>
<dbReference type="EC" id="3.5.2.6" evidence="3"/>
<reference evidence="3 4" key="1">
    <citation type="submission" date="2013-08" db="EMBL/GenBank/DDBJ databases">
        <authorList>
            <person name="Durkin A.S."/>
            <person name="Haft D.R."/>
            <person name="McCorrison J."/>
            <person name="Torralba M."/>
            <person name="Gillis M."/>
            <person name="Haft D.H."/>
            <person name="Methe B."/>
            <person name="Sutton G."/>
            <person name="Nelson K.E."/>
        </authorList>
    </citation>
    <scope>NUCLEOTIDE SEQUENCE [LARGE SCALE GENOMIC DNA]</scope>
    <source>
        <strain evidence="3 4">F0195</strain>
    </source>
</reference>
<accession>U2V8T5</accession>
<dbReference type="RefSeq" id="WP_021725728.1">
    <property type="nucleotide sequence ID" value="NZ_AWEZ01000037.1"/>
</dbReference>
<feature type="region of interest" description="Disordered" evidence="1">
    <location>
        <begin position="1"/>
        <end position="23"/>
    </location>
</feature>
<dbReference type="InterPro" id="IPR012338">
    <property type="entry name" value="Beta-lactam/transpept-like"/>
</dbReference>
<gene>
    <name evidence="3" type="ORF">HMPREF1316_2088</name>
</gene>
<evidence type="ECO:0000259" key="2">
    <source>
        <dbReference type="Pfam" id="PF13354"/>
    </source>
</evidence>
<protein>
    <submittedName>
        <fullName evidence="3">Class A beta-lactamase</fullName>
        <ecNumber evidence="3">3.5.2.6</ecNumber>
    </submittedName>
</protein>
<dbReference type="SUPFAM" id="SSF56601">
    <property type="entry name" value="beta-lactamase/transpeptidase-like"/>
    <property type="match status" value="1"/>
</dbReference>
<evidence type="ECO:0000256" key="1">
    <source>
        <dbReference type="SAM" id="MobiDB-lite"/>
    </source>
</evidence>
<name>U2V8T5_9ACTN</name>
<dbReference type="GO" id="GO:0046677">
    <property type="term" value="P:response to antibiotic"/>
    <property type="evidence" value="ECO:0007669"/>
    <property type="project" value="InterPro"/>
</dbReference>
<feature type="region of interest" description="Disordered" evidence="1">
    <location>
        <begin position="51"/>
        <end position="91"/>
    </location>
</feature>
<dbReference type="PANTHER" id="PTHR35333:SF3">
    <property type="entry name" value="BETA-LACTAMASE-TYPE TRANSPEPTIDASE FOLD CONTAINING PROTEIN"/>
    <property type="match status" value="1"/>
</dbReference>
<feature type="compositionally biased region" description="Low complexity" evidence="1">
    <location>
        <begin position="67"/>
        <end position="87"/>
    </location>
</feature>
<dbReference type="STRING" id="1125712.HMPREF1316_2088"/>
<dbReference type="PATRIC" id="fig|1125712.3.peg.856"/>
<feature type="domain" description="Beta-lactamase class A catalytic" evidence="2">
    <location>
        <begin position="184"/>
        <end position="325"/>
    </location>
</feature>
<organism evidence="3 4">
    <name type="scientific">Olsenella profusa F0195</name>
    <dbReference type="NCBI Taxonomy" id="1125712"/>
    <lineage>
        <taxon>Bacteria</taxon>
        <taxon>Bacillati</taxon>
        <taxon>Actinomycetota</taxon>
        <taxon>Coriobacteriia</taxon>
        <taxon>Coriobacteriales</taxon>
        <taxon>Atopobiaceae</taxon>
        <taxon>Olsenella</taxon>
    </lineage>
</organism>
<dbReference type="GO" id="GO:0030655">
    <property type="term" value="P:beta-lactam antibiotic catabolic process"/>
    <property type="evidence" value="ECO:0007669"/>
    <property type="project" value="InterPro"/>
</dbReference>
<dbReference type="EMBL" id="AWEZ01000037">
    <property type="protein sequence ID" value="ERL09031.1"/>
    <property type="molecule type" value="Genomic_DNA"/>
</dbReference>
<dbReference type="GO" id="GO:0008800">
    <property type="term" value="F:beta-lactamase activity"/>
    <property type="evidence" value="ECO:0007669"/>
    <property type="project" value="UniProtKB-EC"/>
</dbReference>
<evidence type="ECO:0000313" key="4">
    <source>
        <dbReference type="Proteomes" id="UP000016638"/>
    </source>
</evidence>
<dbReference type="Pfam" id="PF13354">
    <property type="entry name" value="Beta-lactamase2"/>
    <property type="match status" value="1"/>
</dbReference>
<dbReference type="InterPro" id="IPR045155">
    <property type="entry name" value="Beta-lactam_cat"/>
</dbReference>
<keyword evidence="3" id="KW-0378">Hydrolase</keyword>
<dbReference type="InterPro" id="IPR000871">
    <property type="entry name" value="Beta-lactam_class-A"/>
</dbReference>
<dbReference type="AlphaFoldDB" id="U2V8T5"/>
<dbReference type="Gene3D" id="3.40.710.10">
    <property type="entry name" value="DD-peptidase/beta-lactamase superfamily"/>
    <property type="match status" value="1"/>
</dbReference>
<keyword evidence="4" id="KW-1185">Reference proteome</keyword>
<dbReference type="Proteomes" id="UP000016638">
    <property type="component" value="Unassembled WGS sequence"/>
</dbReference>
<evidence type="ECO:0000313" key="3">
    <source>
        <dbReference type="EMBL" id="ERL09031.1"/>
    </source>
</evidence>